<protein>
    <submittedName>
        <fullName evidence="1">Uncharacterized protein</fullName>
    </submittedName>
</protein>
<dbReference type="Proteomes" id="UP001346149">
    <property type="component" value="Unassembled WGS sequence"/>
</dbReference>
<dbReference type="EMBL" id="JAXQNO010000014">
    <property type="protein sequence ID" value="KAK4784268.1"/>
    <property type="molecule type" value="Genomic_DNA"/>
</dbReference>
<organism evidence="1 2">
    <name type="scientific">Trapa natans</name>
    <name type="common">Water chestnut</name>
    <dbReference type="NCBI Taxonomy" id="22666"/>
    <lineage>
        <taxon>Eukaryota</taxon>
        <taxon>Viridiplantae</taxon>
        <taxon>Streptophyta</taxon>
        <taxon>Embryophyta</taxon>
        <taxon>Tracheophyta</taxon>
        <taxon>Spermatophyta</taxon>
        <taxon>Magnoliopsida</taxon>
        <taxon>eudicotyledons</taxon>
        <taxon>Gunneridae</taxon>
        <taxon>Pentapetalae</taxon>
        <taxon>rosids</taxon>
        <taxon>malvids</taxon>
        <taxon>Myrtales</taxon>
        <taxon>Lythraceae</taxon>
        <taxon>Trapa</taxon>
    </lineage>
</organism>
<keyword evidence="2" id="KW-1185">Reference proteome</keyword>
<evidence type="ECO:0000313" key="1">
    <source>
        <dbReference type="EMBL" id="KAK4784268.1"/>
    </source>
</evidence>
<comment type="caution">
    <text evidence="1">The sequence shown here is derived from an EMBL/GenBank/DDBJ whole genome shotgun (WGS) entry which is preliminary data.</text>
</comment>
<sequence length="112" mass="12789">MIISMDHFVLIGSVGSALSCGLQQLVLESAKVGNSAILNDHKIYCNQLVVFPLSFIFVKFIKHFPVKRTILLQIWRLQAALCEQTEITKCSEREYERLQNVCLYLSSSPYHI</sequence>
<gene>
    <name evidence="1" type="ORF">SAY86_018636</name>
</gene>
<name>A0AAN7LJF0_TRANT</name>
<dbReference type="AlphaFoldDB" id="A0AAN7LJF0"/>
<proteinExistence type="predicted"/>
<reference evidence="1 2" key="1">
    <citation type="journal article" date="2023" name="Hortic Res">
        <title>Pangenome of water caltrop reveals structural variations and asymmetric subgenome divergence after allopolyploidization.</title>
        <authorList>
            <person name="Zhang X."/>
            <person name="Chen Y."/>
            <person name="Wang L."/>
            <person name="Yuan Y."/>
            <person name="Fang M."/>
            <person name="Shi L."/>
            <person name="Lu R."/>
            <person name="Comes H.P."/>
            <person name="Ma Y."/>
            <person name="Chen Y."/>
            <person name="Huang G."/>
            <person name="Zhou Y."/>
            <person name="Zheng Z."/>
            <person name="Qiu Y."/>
        </authorList>
    </citation>
    <scope>NUCLEOTIDE SEQUENCE [LARGE SCALE GENOMIC DNA]</scope>
    <source>
        <strain evidence="1">F231</strain>
    </source>
</reference>
<evidence type="ECO:0000313" key="2">
    <source>
        <dbReference type="Proteomes" id="UP001346149"/>
    </source>
</evidence>
<accession>A0AAN7LJF0</accession>